<feature type="compositionally biased region" description="Low complexity" evidence="1">
    <location>
        <begin position="234"/>
        <end position="243"/>
    </location>
</feature>
<reference evidence="2" key="1">
    <citation type="journal article" date="2021" name="New Phytol.">
        <title>Evolutionary innovations through gain and loss of genes in the ectomycorrhizal Boletales.</title>
        <authorList>
            <person name="Wu G."/>
            <person name="Miyauchi S."/>
            <person name="Morin E."/>
            <person name="Kuo A."/>
            <person name="Drula E."/>
            <person name="Varga T."/>
            <person name="Kohler A."/>
            <person name="Feng B."/>
            <person name="Cao Y."/>
            <person name="Lipzen A."/>
            <person name="Daum C."/>
            <person name="Hundley H."/>
            <person name="Pangilinan J."/>
            <person name="Johnson J."/>
            <person name="Barry K."/>
            <person name="LaButti K."/>
            <person name="Ng V."/>
            <person name="Ahrendt S."/>
            <person name="Min B."/>
            <person name="Choi I.G."/>
            <person name="Park H."/>
            <person name="Plett J.M."/>
            <person name="Magnuson J."/>
            <person name="Spatafora J.W."/>
            <person name="Nagy L.G."/>
            <person name="Henrissat B."/>
            <person name="Grigoriev I.V."/>
            <person name="Yang Z.L."/>
            <person name="Xu J."/>
            <person name="Martin F.M."/>
        </authorList>
    </citation>
    <scope>NUCLEOTIDE SEQUENCE</scope>
    <source>
        <strain evidence="2">KKN 215</strain>
    </source>
</reference>
<organism evidence="2 3">
    <name type="scientific">Cristinia sonorae</name>
    <dbReference type="NCBI Taxonomy" id="1940300"/>
    <lineage>
        <taxon>Eukaryota</taxon>
        <taxon>Fungi</taxon>
        <taxon>Dikarya</taxon>
        <taxon>Basidiomycota</taxon>
        <taxon>Agaricomycotina</taxon>
        <taxon>Agaricomycetes</taxon>
        <taxon>Agaricomycetidae</taxon>
        <taxon>Agaricales</taxon>
        <taxon>Pleurotineae</taxon>
        <taxon>Stephanosporaceae</taxon>
        <taxon>Cristinia</taxon>
    </lineage>
</organism>
<proteinExistence type="predicted"/>
<sequence length="671" mass="72457">MLARQSKATNGLSMSHIRDTGRPIGNITASRSILFHLGRVTSPTVKSSTLPNGSSSTDSQSSVTTMMVGRENVQSHSVSPSTEEDDMPSALSQRSSPVDVLHVPRTPSRSPAKSDLSLGPIPTVIIHSPTKEEVNGTSELDSKEMGVVIDTTLLHVPVPVRKSVRARRKSARSLGKCFVEIPVLTKHKRKHLQDNTTRERSELQDEDSTLHAETHDNTDSPVADVLARDDIPAVEDAPVPEAPTVNKPDIHDTDVTPSTSSSDQLLPVYNPPTETVPEITRTQEALLFPPSDLTDTTALLAASDTQVRKSRSGRVLKRKRRYSDEPPAVSKDKPAKVKKVRLILKGPHRVNSDDATGGAKDFQKTTPMSSFDESDPFAQAYMSLLNVPITRSLSSEAVFPAVTFDPGPMHSGTATHTTPAPLTSPGFHDTAQASGTQGHNNAFVRAQSRTFTFVPEFHQGSSKDVVDSSSEIFPTSHITPSQHYPSEYNHDNFSVITGPGIHSYGPFTSEPPYSFPFAAPYRPYDQASSGSANNPIPGTMEFLLSSFPADSPSVSTAPVAPSNLNVMVGTTTNVDYLIPSPPLESMFNVFSTGIHQTPAQTPEVLAPRATVQSRYIAEPYEVPVVKPPLKAVQWSGETPVFTTDEHTSSSSSSLAGALQPVPLYRSARSQR</sequence>
<comment type="caution">
    <text evidence="2">The sequence shown here is derived from an EMBL/GenBank/DDBJ whole genome shotgun (WGS) entry which is preliminary data.</text>
</comment>
<evidence type="ECO:0000313" key="2">
    <source>
        <dbReference type="EMBL" id="KAH8093901.1"/>
    </source>
</evidence>
<feature type="region of interest" description="Disordered" evidence="1">
    <location>
        <begin position="304"/>
        <end position="335"/>
    </location>
</feature>
<protein>
    <submittedName>
        <fullName evidence="2">Uncharacterized protein</fullName>
    </submittedName>
</protein>
<feature type="compositionally biased region" description="Polar residues" evidence="1">
    <location>
        <begin position="1"/>
        <end position="13"/>
    </location>
</feature>
<feature type="region of interest" description="Disordered" evidence="1">
    <location>
        <begin position="1"/>
        <end position="23"/>
    </location>
</feature>
<dbReference type="EMBL" id="JAEVFJ010000027">
    <property type="protein sequence ID" value="KAH8093901.1"/>
    <property type="molecule type" value="Genomic_DNA"/>
</dbReference>
<gene>
    <name evidence="2" type="ORF">BXZ70DRAFT_948386</name>
</gene>
<feature type="region of interest" description="Disordered" evidence="1">
    <location>
        <begin position="43"/>
        <end position="121"/>
    </location>
</feature>
<feature type="compositionally biased region" description="Low complexity" evidence="1">
    <location>
        <begin position="54"/>
        <end position="65"/>
    </location>
</feature>
<evidence type="ECO:0000256" key="1">
    <source>
        <dbReference type="SAM" id="MobiDB-lite"/>
    </source>
</evidence>
<dbReference type="Proteomes" id="UP000813824">
    <property type="component" value="Unassembled WGS sequence"/>
</dbReference>
<name>A0A8K0XML0_9AGAR</name>
<feature type="compositionally biased region" description="Polar residues" evidence="1">
    <location>
        <begin position="72"/>
        <end position="81"/>
    </location>
</feature>
<feature type="compositionally biased region" description="Basic residues" evidence="1">
    <location>
        <begin position="308"/>
        <end position="321"/>
    </location>
</feature>
<feature type="compositionally biased region" description="Basic and acidic residues" evidence="1">
    <location>
        <begin position="192"/>
        <end position="218"/>
    </location>
</feature>
<dbReference type="AlphaFoldDB" id="A0A8K0XML0"/>
<evidence type="ECO:0000313" key="3">
    <source>
        <dbReference type="Proteomes" id="UP000813824"/>
    </source>
</evidence>
<feature type="compositionally biased region" description="Polar residues" evidence="1">
    <location>
        <begin position="43"/>
        <end position="53"/>
    </location>
</feature>
<feature type="region of interest" description="Disordered" evidence="1">
    <location>
        <begin position="188"/>
        <end position="270"/>
    </location>
</feature>
<keyword evidence="3" id="KW-1185">Reference proteome</keyword>
<feature type="region of interest" description="Disordered" evidence="1">
    <location>
        <begin position="348"/>
        <end position="371"/>
    </location>
</feature>
<accession>A0A8K0XML0</accession>